<keyword evidence="1" id="KW-0695">RNA-directed DNA polymerase</keyword>
<keyword evidence="1" id="KW-0808">Transferase</keyword>
<accession>A0A4C1TDZ4</accession>
<evidence type="ECO:0000313" key="2">
    <source>
        <dbReference type="Proteomes" id="UP000299102"/>
    </source>
</evidence>
<keyword evidence="1" id="KW-0548">Nucleotidyltransferase</keyword>
<keyword evidence="2" id="KW-1185">Reference proteome</keyword>
<dbReference type="Proteomes" id="UP000299102">
    <property type="component" value="Unassembled WGS sequence"/>
</dbReference>
<name>A0A4C1TDZ4_EUMVA</name>
<dbReference type="OrthoDB" id="10050074at2759"/>
<reference evidence="1 2" key="1">
    <citation type="journal article" date="2019" name="Commun. Biol.">
        <title>The bagworm genome reveals a unique fibroin gene that provides high tensile strength.</title>
        <authorList>
            <person name="Kono N."/>
            <person name="Nakamura H."/>
            <person name="Ohtoshi R."/>
            <person name="Tomita M."/>
            <person name="Numata K."/>
            <person name="Arakawa K."/>
        </authorList>
    </citation>
    <scope>NUCLEOTIDE SEQUENCE [LARGE SCALE GENOMIC DNA]</scope>
</reference>
<dbReference type="AlphaFoldDB" id="A0A4C1TDZ4"/>
<evidence type="ECO:0000313" key="1">
    <source>
        <dbReference type="EMBL" id="GBP11668.1"/>
    </source>
</evidence>
<proteinExistence type="predicted"/>
<dbReference type="GO" id="GO:0003964">
    <property type="term" value="F:RNA-directed DNA polymerase activity"/>
    <property type="evidence" value="ECO:0007669"/>
    <property type="project" value="UniProtKB-KW"/>
</dbReference>
<dbReference type="EMBL" id="BGZK01000047">
    <property type="protein sequence ID" value="GBP11668.1"/>
    <property type="molecule type" value="Genomic_DNA"/>
</dbReference>
<sequence>MIAPSTSTYFPDIVTNRPSTLDIALTKGVALNFNCTETLHGLLSDHRQVILKMGPPSCGRPNPTRKITNWKRVSTALEKIDTPILNSIPNGISTTYEIDFAISALTNHIRTVVEKCEWEVPSSSDRRRLPPDILELIRVKNAALRCASLYPTPEYRSRARTLQSEVRTLVLELRNENWSDLMEEITPSHKVFWKITETLKTEGYIPISPLKRQDNSVALDDEEIAECLADSIESQCSHASPPHDIAHIHQIEEEVQHKVSLEPKDTLPPVSLSEVQMLVKSIQVNKEPGLDDTSALTRLDLSEQKFLKAHPSPLLYPAYTNDILRPSFGIQLALFANDTALYYRNKYEKPTFLHLQRVIDELGRWFRTWRIEVNPKKSAAIQFKYSECRSNKLLT</sequence>
<organism evidence="1 2">
    <name type="scientific">Eumeta variegata</name>
    <name type="common">Bagworm moth</name>
    <name type="synonym">Eumeta japonica</name>
    <dbReference type="NCBI Taxonomy" id="151549"/>
    <lineage>
        <taxon>Eukaryota</taxon>
        <taxon>Metazoa</taxon>
        <taxon>Ecdysozoa</taxon>
        <taxon>Arthropoda</taxon>
        <taxon>Hexapoda</taxon>
        <taxon>Insecta</taxon>
        <taxon>Pterygota</taxon>
        <taxon>Neoptera</taxon>
        <taxon>Endopterygota</taxon>
        <taxon>Lepidoptera</taxon>
        <taxon>Glossata</taxon>
        <taxon>Ditrysia</taxon>
        <taxon>Tineoidea</taxon>
        <taxon>Psychidae</taxon>
        <taxon>Oiketicinae</taxon>
        <taxon>Eumeta</taxon>
    </lineage>
</organism>
<comment type="caution">
    <text evidence="1">The sequence shown here is derived from an EMBL/GenBank/DDBJ whole genome shotgun (WGS) entry which is preliminary data.</text>
</comment>
<gene>
    <name evidence="1" type="primary">RTase</name>
    <name evidence="1" type="ORF">EVAR_77790_1</name>
</gene>
<protein>
    <submittedName>
        <fullName evidence="1">Probable RNA-directed DNA polymerase from transposon BS</fullName>
    </submittedName>
</protein>